<dbReference type="EMBL" id="VWXL01000058">
    <property type="protein sequence ID" value="MVB11448.1"/>
    <property type="molecule type" value="Genomic_DNA"/>
</dbReference>
<dbReference type="GO" id="GO:0032259">
    <property type="term" value="P:methylation"/>
    <property type="evidence" value="ECO:0007669"/>
    <property type="project" value="UniProtKB-KW"/>
</dbReference>
<dbReference type="Pfam" id="PF13649">
    <property type="entry name" value="Methyltransf_25"/>
    <property type="match status" value="1"/>
</dbReference>
<dbReference type="PANTHER" id="PTHR43591">
    <property type="entry name" value="METHYLTRANSFERASE"/>
    <property type="match status" value="1"/>
</dbReference>
<dbReference type="CDD" id="cd02440">
    <property type="entry name" value="AdoMet_MTases"/>
    <property type="match status" value="1"/>
</dbReference>
<dbReference type="GO" id="GO:0008168">
    <property type="term" value="F:methyltransferase activity"/>
    <property type="evidence" value="ECO:0007669"/>
    <property type="project" value="UniProtKB-KW"/>
</dbReference>
<dbReference type="InterPro" id="IPR029063">
    <property type="entry name" value="SAM-dependent_MTases_sf"/>
</dbReference>
<accession>A0A6N8I0K2</accession>
<dbReference type="InterPro" id="IPR041698">
    <property type="entry name" value="Methyltransf_25"/>
</dbReference>
<dbReference type="PROSITE" id="PS51683">
    <property type="entry name" value="SAM_OMT_II"/>
    <property type="match status" value="1"/>
</dbReference>
<sequence length="223" mass="25423">MNEMPEEMITFFNTRAEIYDAQQIKNIDGGKKCYHEIAQYIPDHAKTLLDLGCGTGLELESIFKRFPEIDVTGIDLADKMLEKLAAKYSRYSINLINGNYLSVDMGAGKYDAAISVMSFHHFTHSQKLKLYTNICRSLKSNGVFIECDYMVGSNDSGIEAHFLSEREKLLTDHNLTEDLYHYDIPFTIEHEVSLLTESGFQSVKKVWGVENTIMLLATKQEKK</sequence>
<dbReference type="PANTHER" id="PTHR43591:SF110">
    <property type="entry name" value="RHODANESE DOMAIN-CONTAINING PROTEIN"/>
    <property type="match status" value="1"/>
</dbReference>
<comment type="caution">
    <text evidence="2">The sequence shown here is derived from an EMBL/GenBank/DDBJ whole genome shotgun (WGS) entry which is preliminary data.</text>
</comment>
<proteinExistence type="predicted"/>
<name>A0A6N8I0K2_9FIRM</name>
<evidence type="ECO:0000313" key="3">
    <source>
        <dbReference type="Proteomes" id="UP000469440"/>
    </source>
</evidence>
<dbReference type="AlphaFoldDB" id="A0A6N8I0K2"/>
<dbReference type="InterPro" id="IPR016461">
    <property type="entry name" value="COMT-like"/>
</dbReference>
<protein>
    <submittedName>
        <fullName evidence="2">tRNA (Cmo5U34)-methyltransferase</fullName>
        <ecNumber evidence="2">2.1.1.-</ecNumber>
    </submittedName>
</protein>
<dbReference type="EC" id="2.1.1.-" evidence="2"/>
<organism evidence="2 3">
    <name type="scientific">Caproicibacter fermentans</name>
    <dbReference type="NCBI Taxonomy" id="2576756"/>
    <lineage>
        <taxon>Bacteria</taxon>
        <taxon>Bacillati</taxon>
        <taxon>Bacillota</taxon>
        <taxon>Clostridia</taxon>
        <taxon>Eubacteriales</taxon>
        <taxon>Acutalibacteraceae</taxon>
        <taxon>Caproicibacter</taxon>
    </lineage>
</organism>
<dbReference type="Proteomes" id="UP000469440">
    <property type="component" value="Unassembled WGS sequence"/>
</dbReference>
<feature type="domain" description="Methyltransferase" evidence="1">
    <location>
        <begin position="49"/>
        <end position="142"/>
    </location>
</feature>
<evidence type="ECO:0000259" key="1">
    <source>
        <dbReference type="Pfam" id="PF13649"/>
    </source>
</evidence>
<evidence type="ECO:0000313" key="2">
    <source>
        <dbReference type="EMBL" id="MVB11448.1"/>
    </source>
</evidence>
<dbReference type="SUPFAM" id="SSF53335">
    <property type="entry name" value="S-adenosyl-L-methionine-dependent methyltransferases"/>
    <property type="match status" value="1"/>
</dbReference>
<keyword evidence="2" id="KW-0489">Methyltransferase</keyword>
<reference evidence="2 3" key="1">
    <citation type="submission" date="2019-09" db="EMBL/GenBank/DDBJ databases">
        <title>Genome sequence of Clostridium sp. EA1.</title>
        <authorList>
            <person name="Poehlein A."/>
            <person name="Bengelsdorf F.R."/>
            <person name="Daniel R."/>
        </authorList>
    </citation>
    <scope>NUCLEOTIDE SEQUENCE [LARGE SCALE GENOMIC DNA]</scope>
    <source>
        <strain evidence="2 3">EA1</strain>
    </source>
</reference>
<dbReference type="Gene3D" id="3.40.50.150">
    <property type="entry name" value="Vaccinia Virus protein VP39"/>
    <property type="match status" value="1"/>
</dbReference>
<dbReference type="RefSeq" id="WP_166525115.1">
    <property type="nucleotide sequence ID" value="NZ_VWXL01000058.1"/>
</dbReference>
<keyword evidence="2" id="KW-0808">Transferase</keyword>
<keyword evidence="3" id="KW-1185">Reference proteome</keyword>
<gene>
    <name evidence="2" type="primary">cmoA_2</name>
    <name evidence="2" type="ORF">CAFE_21630</name>
</gene>